<dbReference type="SUPFAM" id="SSF88713">
    <property type="entry name" value="Glycoside hydrolase/deacetylase"/>
    <property type="match status" value="1"/>
</dbReference>
<reference evidence="5" key="1">
    <citation type="submission" date="2017-09" db="EMBL/GenBank/DDBJ databases">
        <title>Depth-based differentiation of microbial function through sediment-hosted aquifers and enrichment of novel symbionts in the deep terrestrial subsurface.</title>
        <authorList>
            <person name="Probst A.J."/>
            <person name="Ladd B."/>
            <person name="Jarett J.K."/>
            <person name="Geller-Mcgrath D.E."/>
            <person name="Sieber C.M.K."/>
            <person name="Emerson J.B."/>
            <person name="Anantharaman K."/>
            <person name="Thomas B.C."/>
            <person name="Malmstrom R."/>
            <person name="Stieglmeier M."/>
            <person name="Klingl A."/>
            <person name="Woyke T."/>
            <person name="Ryan C.M."/>
            <person name="Banfield J.F."/>
        </authorList>
    </citation>
    <scope>NUCLEOTIDE SEQUENCE [LARGE SCALE GENOMIC DNA]</scope>
</reference>
<comment type="similarity">
    <text evidence="1">Belongs to the glycosyl hydrolase 57 family.</text>
</comment>
<evidence type="ECO:0000256" key="1">
    <source>
        <dbReference type="ARBA" id="ARBA00006821"/>
    </source>
</evidence>
<dbReference type="EMBL" id="PEWD01000080">
    <property type="protein sequence ID" value="PIU68347.1"/>
    <property type="molecule type" value="Genomic_DNA"/>
</dbReference>
<proteinExistence type="inferred from homology"/>
<organism evidence="4 5">
    <name type="scientific">candidate division WWE3 bacterium CG06_land_8_20_14_3_00_42_16</name>
    <dbReference type="NCBI Taxonomy" id="1975083"/>
    <lineage>
        <taxon>Bacteria</taxon>
        <taxon>Katanobacteria</taxon>
    </lineage>
</organism>
<keyword evidence="2" id="KW-0119">Carbohydrate metabolism</keyword>
<dbReference type="InterPro" id="IPR011330">
    <property type="entry name" value="Glyco_hydro/deAcase_b/a-brl"/>
</dbReference>
<comment type="caution">
    <text evidence="4">The sequence shown here is derived from an EMBL/GenBank/DDBJ whole genome shotgun (WGS) entry which is preliminary data.</text>
</comment>
<dbReference type="InterPro" id="IPR004300">
    <property type="entry name" value="Glyco_hydro_57_N"/>
</dbReference>
<gene>
    <name evidence="4" type="ORF">COS81_04265</name>
</gene>
<dbReference type="PANTHER" id="PTHR36306:SF1">
    <property type="entry name" value="ALPHA-AMYLASE-RELATED"/>
    <property type="match status" value="1"/>
</dbReference>
<dbReference type="Proteomes" id="UP000229916">
    <property type="component" value="Unassembled WGS sequence"/>
</dbReference>
<evidence type="ECO:0000259" key="3">
    <source>
        <dbReference type="Pfam" id="PF03065"/>
    </source>
</evidence>
<dbReference type="InterPro" id="IPR052046">
    <property type="entry name" value="GH57_Enzymes"/>
</dbReference>
<dbReference type="AlphaFoldDB" id="A0A2M7ALY3"/>
<dbReference type="GO" id="GO:0005975">
    <property type="term" value="P:carbohydrate metabolic process"/>
    <property type="evidence" value="ECO:0007669"/>
    <property type="project" value="InterPro"/>
</dbReference>
<feature type="domain" description="Glycoside hydrolase family 57 N-terminal" evidence="3">
    <location>
        <begin position="10"/>
        <end position="251"/>
    </location>
</feature>
<accession>A0A2M7ALY3</accession>
<protein>
    <recommendedName>
        <fullName evidence="3">Glycoside hydrolase family 57 N-terminal domain-containing protein</fullName>
    </recommendedName>
</protein>
<sequence length="406" mass="47301">MIWVPFLHWYQPPNQTREIILKVIKESYDPAISLLERYLNARITLNVNGCLTEQIVAIQPALLERIKTLVLAGQIELAASAKYHPLLPLLPKSEIERQINLNIETNRHYFGDIYKPLGFFPPELAFSNELAEVASRMGFKWIILDEISLDGSLENEGCAKIYQHKNFPNLTLFFSDRQISHTIRSTDKLEASSFWSEVKGKIQKSQYLITANDGETFGHHFKHREEILEFAFEDHEIQLFTLSQIKRKFAKKLQSIIPQAGTWETTEENIKQKNPFPLWKDPKNKIHKLQWLLTEIAIHAVEQVEKPEDDSGLVYASSRNHLDRGLHSCHYWWASAYPWWNPDIIIEGSTELIRSIRSLPELPASIKQKAEKIYAEISKTTWQWHWGDVAQKKIKKYDSLYRSKVV</sequence>
<evidence type="ECO:0000256" key="2">
    <source>
        <dbReference type="ARBA" id="ARBA00023277"/>
    </source>
</evidence>
<evidence type="ECO:0000313" key="4">
    <source>
        <dbReference type="EMBL" id="PIU68347.1"/>
    </source>
</evidence>
<name>A0A2M7ALY3_UNCKA</name>
<dbReference type="Gene3D" id="3.20.110.20">
    <property type="match status" value="1"/>
</dbReference>
<dbReference type="GO" id="GO:0003824">
    <property type="term" value="F:catalytic activity"/>
    <property type="evidence" value="ECO:0007669"/>
    <property type="project" value="InterPro"/>
</dbReference>
<dbReference type="Pfam" id="PF03065">
    <property type="entry name" value="Glyco_hydro_57"/>
    <property type="match status" value="1"/>
</dbReference>
<dbReference type="PANTHER" id="PTHR36306">
    <property type="entry name" value="ALPHA-AMYLASE-RELATED-RELATED"/>
    <property type="match status" value="1"/>
</dbReference>
<evidence type="ECO:0000313" key="5">
    <source>
        <dbReference type="Proteomes" id="UP000229916"/>
    </source>
</evidence>